<feature type="compositionally biased region" description="Basic and acidic residues" evidence="1">
    <location>
        <begin position="260"/>
        <end position="269"/>
    </location>
</feature>
<feature type="region of interest" description="Disordered" evidence="1">
    <location>
        <begin position="770"/>
        <end position="925"/>
    </location>
</feature>
<proteinExistence type="predicted"/>
<feature type="region of interest" description="Disordered" evidence="1">
    <location>
        <begin position="395"/>
        <end position="420"/>
    </location>
</feature>
<feature type="region of interest" description="Disordered" evidence="1">
    <location>
        <begin position="216"/>
        <end position="238"/>
    </location>
</feature>
<protein>
    <submittedName>
        <fullName evidence="3">Uncharacterized protein</fullName>
    </submittedName>
</protein>
<evidence type="ECO:0000256" key="1">
    <source>
        <dbReference type="SAM" id="MobiDB-lite"/>
    </source>
</evidence>
<feature type="compositionally biased region" description="Basic residues" evidence="1">
    <location>
        <begin position="826"/>
        <end position="835"/>
    </location>
</feature>
<gene>
    <name evidence="3" type="ORF">PHSY_000490</name>
</gene>
<feature type="compositionally biased region" description="Low complexity" evidence="1">
    <location>
        <begin position="270"/>
        <end position="304"/>
    </location>
</feature>
<evidence type="ECO:0000313" key="4">
    <source>
        <dbReference type="Proteomes" id="UP000014071"/>
    </source>
</evidence>
<dbReference type="STRING" id="1305764.R9NWP1"/>
<evidence type="ECO:0000256" key="2">
    <source>
        <dbReference type="SAM" id="Phobius"/>
    </source>
</evidence>
<name>R9NWP1_PSEHS</name>
<accession>R9NWP1</accession>
<dbReference type="RefSeq" id="XP_012186518.1">
    <property type="nucleotide sequence ID" value="XM_012331128.1"/>
</dbReference>
<keyword evidence="2" id="KW-1133">Transmembrane helix</keyword>
<dbReference type="eggNOG" id="ENOG502TM7J">
    <property type="taxonomic scope" value="Eukaryota"/>
</dbReference>
<feature type="compositionally biased region" description="Low complexity" evidence="1">
    <location>
        <begin position="880"/>
        <end position="918"/>
    </location>
</feature>
<keyword evidence="2" id="KW-0472">Membrane</keyword>
<feature type="compositionally biased region" description="Polar residues" evidence="1">
    <location>
        <begin position="31"/>
        <end position="41"/>
    </location>
</feature>
<dbReference type="Proteomes" id="UP000014071">
    <property type="component" value="Unassembled WGS sequence"/>
</dbReference>
<sequence length="1027" mass="109397">MWAGASSGWRKRQQNTKARLGINVERPNPLSDPSGSTLASQGSIIDSVDSLLVTKRQTNDETAGEIEDQGALEALTYNNGMWTTPAAASIASPTPPALTATVPVAPMASLTDLDSESNTISASAVSTDAASLTSTTAARPTSVTPLPSSSSLTGTSSSSSSSTSATPSPTDKAHSNAHSGSGGFQLIYLTPILVFVGLFLLFSVGGRMWGRYQHASRVEAARRAQYDKRASRQAKKREMQRIKTMWGYDQTPILPPELAPGEHDLHYKDPSAPSSKKSRSALSGQGEADSSFGSDSESGASGKSSEIDDRYPGTFKILSLALLGEGSKSGPPETRGEGGRKYETGVQSNGWIATKIRRWVGADEKDMTIDDERYTAAPYKAGARRIRHALSRDQLRGSGADEEYNEKDLHSPTTTLSVGSGEMKTKERFGSIDLTTQYQPNTYYGLGHNYNQTGTDDPFLTTSNDGVVPGWKKPLPPQPKESPFRPAILNFGLRSRSKQYDPIDPTNEADTPVKRALLQQDHADEAGGFLPKTFGLGISGVWKTITGMANPAAADAARVPTEDDEESFVGRPYQAHSDAMMSESDTPYSTRDVHSSHGYIEAGTPTKSRQLGRAGTVLNVKSTNQPWNAYQREQNVTPQSAAKKMTGAAWHEALLASPPNKQQQQVFQPFVQTTSPSPTRPAKHHNLAPRKSLLLHQAVASAAAAADSNLANATSPAQSSTGYSDLVACYSTPSDAVQSPAEDVMSPASIRVLCPPVAVRTDATLTEESLGARQKLQRAKTAKYANDGRGYEREGDGGSTMAGRPIQRSKTASTDASAARSEARVSRKGTVHHSMRPVASRAPSVETQETQGSEQTSSALYPSTFTQPLRVSKQPPPITSPASCYSSASSPSRGSVSIPARASSTSPSKPSPSTFPGSRTSTNLPSALRIASPEPLSSHHAQHQPLALPLLSHPHYRPESSASPPKRTKAVSNRSNASANEEDDIDELSAANHVAAAARSAALKAHNRTTALQTVDAIVYQGYAQHR</sequence>
<dbReference type="AlphaFoldDB" id="R9NWP1"/>
<feature type="transmembrane region" description="Helical" evidence="2">
    <location>
        <begin position="186"/>
        <end position="209"/>
    </location>
</feature>
<feature type="region of interest" description="Disordered" evidence="1">
    <location>
        <begin position="124"/>
        <end position="177"/>
    </location>
</feature>
<feature type="region of interest" description="Disordered" evidence="1">
    <location>
        <begin position="952"/>
        <end position="984"/>
    </location>
</feature>
<dbReference type="EMBL" id="DF238770">
    <property type="protein sequence ID" value="GAC92931.1"/>
    <property type="molecule type" value="Genomic_DNA"/>
</dbReference>
<feature type="compositionally biased region" description="Polar residues" evidence="1">
    <location>
        <begin position="970"/>
        <end position="979"/>
    </location>
</feature>
<keyword evidence="2" id="KW-0812">Transmembrane</keyword>
<feature type="region of interest" description="Disordered" evidence="1">
    <location>
        <begin position="322"/>
        <end position="344"/>
    </location>
</feature>
<dbReference type="OrthoDB" id="3361396at2759"/>
<feature type="compositionally biased region" description="Polar residues" evidence="1">
    <location>
        <begin position="845"/>
        <end position="869"/>
    </location>
</feature>
<feature type="region of interest" description="Disordered" evidence="1">
    <location>
        <begin position="579"/>
        <end position="606"/>
    </location>
</feature>
<feature type="region of interest" description="Disordered" evidence="1">
    <location>
        <begin position="1"/>
        <end position="41"/>
    </location>
</feature>
<feature type="region of interest" description="Disordered" evidence="1">
    <location>
        <begin position="253"/>
        <end position="310"/>
    </location>
</feature>
<reference evidence="4" key="1">
    <citation type="journal article" date="2013" name="Genome Announc.">
        <title>Draft genome sequence of the basidiomycetous yeast-like fungus Pseudozyma hubeiensis SY62, which produces an abundant amount of the biosurfactant mannosylerythritol lipids.</title>
        <authorList>
            <person name="Konishi M."/>
            <person name="Hatada Y."/>
            <person name="Horiuchi J."/>
        </authorList>
    </citation>
    <scope>NUCLEOTIDE SEQUENCE [LARGE SCALE GENOMIC DNA]</scope>
    <source>
        <strain evidence="4">SY62</strain>
    </source>
</reference>
<feature type="compositionally biased region" description="Low complexity" evidence="1">
    <location>
        <begin position="124"/>
        <end position="170"/>
    </location>
</feature>
<keyword evidence="4" id="KW-1185">Reference proteome</keyword>
<dbReference type="HOGENOM" id="CLU_296994_0_0_1"/>
<feature type="compositionally biased region" description="Basic and acidic residues" evidence="1">
    <location>
        <begin position="334"/>
        <end position="343"/>
    </location>
</feature>
<evidence type="ECO:0000313" key="3">
    <source>
        <dbReference type="EMBL" id="GAC92931.1"/>
    </source>
</evidence>
<organism evidence="3 4">
    <name type="scientific">Pseudozyma hubeiensis (strain SY62)</name>
    <name type="common">Yeast</name>
    <dbReference type="NCBI Taxonomy" id="1305764"/>
    <lineage>
        <taxon>Eukaryota</taxon>
        <taxon>Fungi</taxon>
        <taxon>Dikarya</taxon>
        <taxon>Basidiomycota</taxon>
        <taxon>Ustilaginomycotina</taxon>
        <taxon>Ustilaginomycetes</taxon>
        <taxon>Ustilaginales</taxon>
        <taxon>Ustilaginaceae</taxon>
        <taxon>Pseudozyma</taxon>
    </lineage>
</organism>
<dbReference type="GeneID" id="24105797"/>